<dbReference type="EC" id="2.4.99.-" evidence="7"/>
<name>A0A120MYE8_9SPHI</name>
<dbReference type="AlphaFoldDB" id="A0A120MYE8"/>
<protein>
    <submittedName>
        <fullName evidence="7">Prolipoprotein diacylglyceryl transferase</fullName>
        <ecNumber evidence="7">2.4.99.-</ecNumber>
    </submittedName>
</protein>
<dbReference type="Pfam" id="PF01790">
    <property type="entry name" value="LGT"/>
    <property type="match status" value="1"/>
</dbReference>
<dbReference type="GO" id="GO:0042158">
    <property type="term" value="P:lipoprotein biosynthetic process"/>
    <property type="evidence" value="ECO:0007669"/>
    <property type="project" value="InterPro"/>
</dbReference>
<proteinExistence type="inferred from homology"/>
<dbReference type="PANTHER" id="PTHR30589:SF0">
    <property type="entry name" value="PHOSPHATIDYLGLYCEROL--PROLIPOPROTEIN DIACYLGLYCERYL TRANSFERASE"/>
    <property type="match status" value="1"/>
</dbReference>
<evidence type="ECO:0000313" key="7">
    <source>
        <dbReference type="EMBL" id="BAU52937.1"/>
    </source>
</evidence>
<evidence type="ECO:0000256" key="6">
    <source>
        <dbReference type="ARBA" id="ARBA00023136"/>
    </source>
</evidence>
<dbReference type="KEGG" id="mgot:MgSA37_01101"/>
<keyword evidence="7" id="KW-0449">Lipoprotein</keyword>
<evidence type="ECO:0000313" key="8">
    <source>
        <dbReference type="Proteomes" id="UP000218263"/>
    </source>
</evidence>
<dbReference type="EMBL" id="AP017313">
    <property type="protein sequence ID" value="BAU52937.1"/>
    <property type="molecule type" value="Genomic_DNA"/>
</dbReference>
<keyword evidence="6" id="KW-0472">Membrane</keyword>
<keyword evidence="3 7" id="KW-0808">Transferase</keyword>
<evidence type="ECO:0000256" key="1">
    <source>
        <dbReference type="ARBA" id="ARBA00007150"/>
    </source>
</evidence>
<dbReference type="InterPro" id="IPR001640">
    <property type="entry name" value="Lgt"/>
</dbReference>
<dbReference type="Proteomes" id="UP000218263">
    <property type="component" value="Chromosome"/>
</dbReference>
<accession>A0A120MYE8</accession>
<dbReference type="GO" id="GO:0005886">
    <property type="term" value="C:plasma membrane"/>
    <property type="evidence" value="ECO:0007669"/>
    <property type="project" value="InterPro"/>
</dbReference>
<keyword evidence="7" id="KW-0328">Glycosyltransferase</keyword>
<dbReference type="RefSeq" id="WP_096350201.1">
    <property type="nucleotide sequence ID" value="NZ_AP017313.1"/>
</dbReference>
<keyword evidence="5" id="KW-1133">Transmembrane helix</keyword>
<dbReference type="PANTHER" id="PTHR30589">
    <property type="entry name" value="PROLIPOPROTEIN DIACYLGLYCERYL TRANSFERASE"/>
    <property type="match status" value="1"/>
</dbReference>
<evidence type="ECO:0000256" key="4">
    <source>
        <dbReference type="ARBA" id="ARBA00022692"/>
    </source>
</evidence>
<gene>
    <name evidence="7" type="primary">lgt_1</name>
    <name evidence="7" type="ORF">MgSA37_01101</name>
</gene>
<keyword evidence="8" id="KW-1185">Reference proteome</keyword>
<comment type="similarity">
    <text evidence="1">Belongs to the Lgt family.</text>
</comment>
<evidence type="ECO:0000256" key="3">
    <source>
        <dbReference type="ARBA" id="ARBA00022679"/>
    </source>
</evidence>
<dbReference type="OrthoDB" id="871140at2"/>
<organism evidence="7 8">
    <name type="scientific">Mucilaginibacter gotjawali</name>
    <dbReference type="NCBI Taxonomy" id="1550579"/>
    <lineage>
        <taxon>Bacteria</taxon>
        <taxon>Pseudomonadati</taxon>
        <taxon>Bacteroidota</taxon>
        <taxon>Sphingobacteriia</taxon>
        <taxon>Sphingobacteriales</taxon>
        <taxon>Sphingobacteriaceae</taxon>
        <taxon>Mucilaginibacter</taxon>
    </lineage>
</organism>
<keyword evidence="4" id="KW-0812">Transmembrane</keyword>
<dbReference type="GO" id="GO:0008961">
    <property type="term" value="F:phosphatidylglycerol-prolipoprotein diacylglyceryl transferase activity"/>
    <property type="evidence" value="ECO:0007669"/>
    <property type="project" value="InterPro"/>
</dbReference>
<evidence type="ECO:0000256" key="5">
    <source>
        <dbReference type="ARBA" id="ARBA00022989"/>
    </source>
</evidence>
<sequence>MFPTVGDLLRYLFHVNITFPVQTFGFFVALSFFLTYFVFVAEFKRKEADGLISAYKEEEIIGLPASFLELLVNGLLGFVLGFKISGAVINYKVIKIDPVAYIFSVQGNLWGGLLFAAAFVLWIYTDRRKQLLPKPKIVETVVHPYQLMGYLAFALGFWGFIGAKLFNTAENLQLFMRHPIDTLFSANGFTYYGGLIFGSVTYLYICHKKGMKLVHLADIGSPGMMLAYGIGRIGCHLAGDGDWGIVNNHPKPALLAWLPDWMWSFKYPHNTIDAGIKIDGCFGDHCEQLRGGVYPTSFYEVVICIGLFGLMWLLRKRIKIPGLMFYSFLVLSGIERILIEIIRVNERYAILGLQLTQAEMISIGMIAGGIVGISSIIYRQIKNGGRLHL</sequence>
<reference evidence="7 8" key="1">
    <citation type="submission" date="2015-12" db="EMBL/GenBank/DDBJ databases">
        <title>Genome sequence of Mucilaginibacter gotjawali.</title>
        <authorList>
            <person name="Lee J.S."/>
            <person name="Lee K.C."/>
            <person name="Kim K.K."/>
            <person name="Lee B.W."/>
        </authorList>
    </citation>
    <scope>NUCLEOTIDE SEQUENCE [LARGE SCALE GENOMIC DNA]</scope>
    <source>
        <strain evidence="7 8">SA3-7</strain>
    </source>
</reference>
<keyword evidence="2" id="KW-1003">Cell membrane</keyword>
<evidence type="ECO:0000256" key="2">
    <source>
        <dbReference type="ARBA" id="ARBA00022475"/>
    </source>
</evidence>